<keyword evidence="12" id="KW-1185">Reference proteome</keyword>
<evidence type="ECO:0000259" key="10">
    <source>
        <dbReference type="PROSITE" id="PS50878"/>
    </source>
</evidence>
<dbReference type="CDD" id="cd03487">
    <property type="entry name" value="RT_Bac_retron_II"/>
    <property type="match status" value="1"/>
</dbReference>
<evidence type="ECO:0000313" key="12">
    <source>
        <dbReference type="Proteomes" id="UP001209257"/>
    </source>
</evidence>
<dbReference type="PANTHER" id="PTHR34047">
    <property type="entry name" value="NUCLEAR INTRON MATURASE 1, MITOCHONDRIAL-RELATED"/>
    <property type="match status" value="1"/>
</dbReference>
<dbReference type="GO" id="GO:0003964">
    <property type="term" value="F:RNA-directed DNA polymerase activity"/>
    <property type="evidence" value="ECO:0007669"/>
    <property type="project" value="UniProtKB-KW"/>
</dbReference>
<comment type="similarity">
    <text evidence="8">Belongs to the bacterial reverse transcriptase family.</text>
</comment>
<keyword evidence="6 11" id="KW-0695">RNA-directed DNA polymerase</keyword>
<gene>
    <name evidence="11" type="ORF">OCL06_14965</name>
</gene>
<dbReference type="InterPro" id="IPR000477">
    <property type="entry name" value="RT_dom"/>
</dbReference>
<dbReference type="RefSeq" id="WP_262996000.1">
    <property type="nucleotide sequence ID" value="NZ_JAOTJC010000013.1"/>
</dbReference>
<keyword evidence="4" id="KW-0479">Metal-binding</keyword>
<dbReference type="InterPro" id="IPR043502">
    <property type="entry name" value="DNA/RNA_pol_sf"/>
</dbReference>
<sequence length="805" mass="91960">MKIIKPTSKNTEKEQDIFSLLEELLASEPVFDTKLLSKNGCWPITKKHYKTFSIKKRNGTERQLVTVDHKLKEYQSKLRKYLEKNHDVSQYAYGFVSANSVKPLKDDQDVESVSGVDRPRGVVSNALAHTGKKVVISIDLKDFFPSITFPRIVGMLIKKPYGFSHRQAAVAASLVCLPKEIDINRGLPQGAPSSPLLSNLICKKLDYQLGKFAAKYDLTYTRYADDLTISTNNVKRISPQKIIDEVTRHVRRNGFQINEAKTKIMYRSTRQMVTGIVVNDGLNLHKKHVDALRATLYNLEHKYDSVEKSILEFWKLKNKRAFDAFLPIGFFKNGTLGRFLRSPSKGVKHPKPITEDEMHKIYALHLLGRIHWYGQVVCTAVNSPYDLDKRRSISPKQYARIKKYEEMLGAFYRIAMKFEWPVEHVVLRLANKLTHLQSLIKTQPYLALDSGLLSEQEKSLKEQADKLKSDKSRYETFFNSAPQNLQRALIVHCKSHSSFDLDKIKMLVEQGWPDPKKQRVVCQKLNMYPLDDLFHKSTNGDGHSVKQLVDNLSESVAQNFRYLSKTLKQKLSNTHKELLNLLRSNGDDVRINIEKPSKQSAKAVQAIRDLKSAVRLYENDTDNFYQQIALPAVSAAGMENAVEIDRSNMEDRVVTDIKAWRDSLKKVLDSIKQHMADSERVRTSSANKPYVLCFINEDPETKEPRCLQIFRRDTGLPFSKMPKIDMASDSGLVKKWIAGGDLTSAAREFLPVGDLLVHGSFKERNSKSVLENIIVNLTEHSFHKASVAVDAKKGRLMFTLREFKD</sequence>
<evidence type="ECO:0000313" key="11">
    <source>
        <dbReference type="EMBL" id="MCU7555889.1"/>
    </source>
</evidence>
<comment type="catalytic activity">
    <reaction evidence="9">
        <text>DNA(n) + a 2'-deoxyribonucleoside 5'-triphosphate = DNA(n+1) + diphosphate</text>
        <dbReference type="Rhea" id="RHEA:22508"/>
        <dbReference type="Rhea" id="RHEA-COMP:17339"/>
        <dbReference type="Rhea" id="RHEA-COMP:17340"/>
        <dbReference type="ChEBI" id="CHEBI:33019"/>
        <dbReference type="ChEBI" id="CHEBI:61560"/>
        <dbReference type="ChEBI" id="CHEBI:173112"/>
        <dbReference type="EC" id="2.7.7.49"/>
    </reaction>
</comment>
<dbReference type="PROSITE" id="PS50878">
    <property type="entry name" value="RT_POL"/>
    <property type="match status" value="1"/>
</dbReference>
<dbReference type="InterPro" id="IPR051083">
    <property type="entry name" value="GrpII_Intron_Splice-Mob/Def"/>
</dbReference>
<dbReference type="Pfam" id="PF00078">
    <property type="entry name" value="RVT_1"/>
    <property type="match status" value="1"/>
</dbReference>
<keyword evidence="5" id="KW-0460">Magnesium</keyword>
<comment type="caution">
    <text evidence="11">The sequence shown here is derived from an EMBL/GenBank/DDBJ whole genome shotgun (WGS) entry which is preliminary data.</text>
</comment>
<keyword evidence="7" id="KW-0051">Antiviral defense</keyword>
<protein>
    <recommendedName>
        <fullName evidence="1">RNA-directed DNA polymerase</fullName>
        <ecNumber evidence="1">2.7.7.49</ecNumber>
    </recommendedName>
</protein>
<keyword evidence="3" id="KW-0548">Nucleotidyltransferase</keyword>
<dbReference type="Proteomes" id="UP001209257">
    <property type="component" value="Unassembled WGS sequence"/>
</dbReference>
<dbReference type="PANTHER" id="PTHR34047:SF8">
    <property type="entry name" value="PROTEIN YKFC"/>
    <property type="match status" value="1"/>
</dbReference>
<evidence type="ECO:0000256" key="3">
    <source>
        <dbReference type="ARBA" id="ARBA00022695"/>
    </source>
</evidence>
<evidence type="ECO:0000256" key="7">
    <source>
        <dbReference type="ARBA" id="ARBA00023118"/>
    </source>
</evidence>
<accession>A0ABT2VRE6</accession>
<dbReference type="EC" id="2.7.7.49" evidence="1"/>
<dbReference type="Gene3D" id="3.10.10.10">
    <property type="entry name" value="HIV Type 1 Reverse Transcriptase, subunit A, domain 1"/>
    <property type="match status" value="1"/>
</dbReference>
<evidence type="ECO:0000256" key="4">
    <source>
        <dbReference type="ARBA" id="ARBA00022723"/>
    </source>
</evidence>
<evidence type="ECO:0000256" key="9">
    <source>
        <dbReference type="ARBA" id="ARBA00048173"/>
    </source>
</evidence>
<dbReference type="SUPFAM" id="SSF56672">
    <property type="entry name" value="DNA/RNA polymerases"/>
    <property type="match status" value="1"/>
</dbReference>
<dbReference type="InterPro" id="IPR043128">
    <property type="entry name" value="Rev_trsase/Diguanyl_cyclase"/>
</dbReference>
<name>A0ABT2VRE6_9ALTE</name>
<dbReference type="EMBL" id="JAOTJC010000013">
    <property type="protein sequence ID" value="MCU7555889.1"/>
    <property type="molecule type" value="Genomic_DNA"/>
</dbReference>
<evidence type="ECO:0000256" key="8">
    <source>
        <dbReference type="ARBA" id="ARBA00034120"/>
    </source>
</evidence>
<evidence type="ECO:0000256" key="2">
    <source>
        <dbReference type="ARBA" id="ARBA00022679"/>
    </source>
</evidence>
<reference evidence="12" key="1">
    <citation type="submission" date="2023-07" db="EMBL/GenBank/DDBJ databases">
        <title>Study on multiphase classification of strain Alteromonas salexigens isolated from the Yellow Sea.</title>
        <authorList>
            <person name="Sun L."/>
        </authorList>
    </citation>
    <scope>NUCLEOTIDE SEQUENCE [LARGE SCALE GENOMIC DNA]</scope>
    <source>
        <strain evidence="12">ASW11-19</strain>
    </source>
</reference>
<evidence type="ECO:0000256" key="5">
    <source>
        <dbReference type="ARBA" id="ARBA00022842"/>
    </source>
</evidence>
<feature type="domain" description="Reverse transcriptase" evidence="10">
    <location>
        <begin position="35"/>
        <end position="278"/>
    </location>
</feature>
<dbReference type="Gene3D" id="3.30.70.270">
    <property type="match status" value="1"/>
</dbReference>
<evidence type="ECO:0000256" key="6">
    <source>
        <dbReference type="ARBA" id="ARBA00022918"/>
    </source>
</evidence>
<dbReference type="InterPro" id="IPR000123">
    <property type="entry name" value="Reverse_transcriptase_msDNA"/>
</dbReference>
<proteinExistence type="inferred from homology"/>
<organism evidence="11 12">
    <name type="scientific">Alteromonas salexigens</name>
    <dbReference type="NCBI Taxonomy" id="2982530"/>
    <lineage>
        <taxon>Bacteria</taxon>
        <taxon>Pseudomonadati</taxon>
        <taxon>Pseudomonadota</taxon>
        <taxon>Gammaproteobacteria</taxon>
        <taxon>Alteromonadales</taxon>
        <taxon>Alteromonadaceae</taxon>
        <taxon>Alteromonas/Salinimonas group</taxon>
        <taxon>Alteromonas</taxon>
    </lineage>
</organism>
<evidence type="ECO:0000256" key="1">
    <source>
        <dbReference type="ARBA" id="ARBA00012493"/>
    </source>
</evidence>
<dbReference type="PRINTS" id="PR00866">
    <property type="entry name" value="RNADNAPOLMS"/>
</dbReference>
<keyword evidence="2" id="KW-0808">Transferase</keyword>